<evidence type="ECO:0000256" key="5">
    <source>
        <dbReference type="ARBA" id="ARBA00023136"/>
    </source>
</evidence>
<dbReference type="HOGENOM" id="CLU_071317_1_0_1"/>
<dbReference type="InterPro" id="IPR046755">
    <property type="entry name" value="VAS1_LD"/>
</dbReference>
<dbReference type="GO" id="GO:0033176">
    <property type="term" value="C:proton-transporting V-type ATPase complex"/>
    <property type="evidence" value="ECO:0007669"/>
    <property type="project" value="TreeGrafter"/>
</dbReference>
<dbReference type="Ensembl" id="ENSCPOT00000011235.3">
    <property type="protein sequence ID" value="ENSCPOP00000010010.3"/>
    <property type="gene ID" value="ENSCPOG00000011131.4"/>
</dbReference>
<dbReference type="InterPro" id="IPR008388">
    <property type="entry name" value="Ac45_acc_su"/>
</dbReference>
<name>H0VIH7_CAVPO</name>
<reference evidence="11" key="1">
    <citation type="journal article" date="2011" name="Nature">
        <title>A high-resolution map of human evolutionary constraint using 29 mammals.</title>
        <authorList>
            <person name="Lindblad-Toh K."/>
            <person name="Garber M."/>
            <person name="Zuk O."/>
            <person name="Lin M.F."/>
            <person name="Parker B.J."/>
            <person name="Washietl S."/>
            <person name="Kheradpour P."/>
            <person name="Ernst J."/>
            <person name="Jordan G."/>
            <person name="Mauceli E."/>
            <person name="Ward L.D."/>
            <person name="Lowe C.B."/>
            <person name="Holloway A.K."/>
            <person name="Clamp M."/>
            <person name="Gnerre S."/>
            <person name="Alfoldi J."/>
            <person name="Beal K."/>
            <person name="Chang J."/>
            <person name="Clawson H."/>
            <person name="Cuff J."/>
            <person name="Di Palma F."/>
            <person name="Fitzgerald S."/>
            <person name="Flicek P."/>
            <person name="Guttman M."/>
            <person name="Hubisz M.J."/>
            <person name="Jaffe D.B."/>
            <person name="Jungreis I."/>
            <person name="Kent W.J."/>
            <person name="Kostka D."/>
            <person name="Lara M."/>
            <person name="Martins A.L."/>
            <person name="Massingham T."/>
            <person name="Moltke I."/>
            <person name="Raney B.J."/>
            <person name="Rasmussen M.D."/>
            <person name="Robinson J."/>
            <person name="Stark A."/>
            <person name="Vilella A.J."/>
            <person name="Wen J."/>
            <person name="Xie X."/>
            <person name="Zody M.C."/>
            <person name="Baldwin J."/>
            <person name="Bloom T."/>
            <person name="Chin C.W."/>
            <person name="Heiman D."/>
            <person name="Nicol R."/>
            <person name="Nusbaum C."/>
            <person name="Young S."/>
            <person name="Wilkinson J."/>
            <person name="Worley K.C."/>
            <person name="Kovar C.L."/>
            <person name="Muzny D.M."/>
            <person name="Gibbs R.A."/>
            <person name="Cree A."/>
            <person name="Dihn H.H."/>
            <person name="Fowler G."/>
            <person name="Jhangiani S."/>
            <person name="Joshi V."/>
            <person name="Lee S."/>
            <person name="Lewis L.R."/>
            <person name="Nazareth L.V."/>
            <person name="Okwuonu G."/>
            <person name="Santibanez J."/>
            <person name="Warren W.C."/>
            <person name="Mardis E.R."/>
            <person name="Weinstock G.M."/>
            <person name="Wilson R.K."/>
            <person name="Delehaunty K."/>
            <person name="Dooling D."/>
            <person name="Fronik C."/>
            <person name="Fulton L."/>
            <person name="Fulton B."/>
            <person name="Graves T."/>
            <person name="Minx P."/>
            <person name="Sodergren E."/>
            <person name="Birney E."/>
            <person name="Margulies E.H."/>
            <person name="Herrero J."/>
            <person name="Green E.D."/>
            <person name="Haussler D."/>
            <person name="Siepel A."/>
            <person name="Goldman N."/>
            <person name="Pollard K.S."/>
            <person name="Pedersen J.S."/>
            <person name="Lander E.S."/>
            <person name="Kellis M."/>
        </authorList>
    </citation>
    <scope>NUCLEOTIDE SEQUENCE [LARGE SCALE GENOMIC DNA]</scope>
    <source>
        <strain evidence="11">2N</strain>
    </source>
</reference>
<reference evidence="10" key="2">
    <citation type="submission" date="2025-08" db="UniProtKB">
        <authorList>
            <consortium name="Ensembl"/>
        </authorList>
    </citation>
    <scope>IDENTIFICATION</scope>
    <source>
        <strain evidence="10">2N</strain>
    </source>
</reference>
<keyword evidence="7" id="KW-0732">Signal</keyword>
<dbReference type="Pfam" id="PF05827">
    <property type="entry name" value="VAS1_LD"/>
    <property type="match status" value="1"/>
</dbReference>
<feature type="domain" description="V-type proton ATPase subunit S1/VOA1 transmembrane" evidence="9">
    <location>
        <begin position="242"/>
        <end position="277"/>
    </location>
</feature>
<keyword evidence="5 6" id="KW-0472">Membrane</keyword>
<dbReference type="VEuPathDB" id="HostDB:ENSCPOG00000011131"/>
<dbReference type="EMBL" id="AAKN02002591">
    <property type="status" value="NOT_ANNOTATED_CDS"/>
    <property type="molecule type" value="Genomic_DNA"/>
</dbReference>
<feature type="chain" id="PRO_5012181076" description="ATPase H+ transporting accessory protein 1 like" evidence="7">
    <location>
        <begin position="23"/>
        <end position="323"/>
    </location>
</feature>
<dbReference type="PANTHER" id="PTHR12471:SF3">
    <property type="entry name" value="ATPASE, H+ TRANSPORTING, LYSOSOMAL ACCESSORY PROTEIN 1-LIKE"/>
    <property type="match status" value="1"/>
</dbReference>
<dbReference type="InterPro" id="IPR046756">
    <property type="entry name" value="VAS1/VOA1_TM"/>
</dbReference>
<evidence type="ECO:0008006" key="12">
    <source>
        <dbReference type="Google" id="ProtNLM"/>
    </source>
</evidence>
<sequence>MGRKFFFICSVVFLCMGVSVTLEQIFARKHDGSGKYQQVNGDVKPVQNFSPVPITQPCVFSPQNPIRVSLNGIPCILFWARRITVTFENQTWLDLTEGTFGQKAAVDTHSSSCGEERATLYLKFGDTENPEALAVRFVLASVSDGEGAGPRGFRLHQVEVLLNGSAQAAFAAPGVGAPPGLSFRCSRVSSLRDALLPLFWASGEVALQREGGVTPNFSFSPQLQGFAIRGGQFAKARDCATSFSLAILIGLAMSLVLLLVLAYALHMLFYLRYLDRHYECIAASPVHFRQSRACRGTEEKELLGSQGAESYELQGQQICRVHV</sequence>
<dbReference type="Gene3D" id="2.40.160.110">
    <property type="match status" value="1"/>
</dbReference>
<dbReference type="STRING" id="10141.ENSCPOP00000010010"/>
<dbReference type="InParanoid" id="H0VIH7"/>
<organism evidence="10 11">
    <name type="scientific">Cavia porcellus</name>
    <name type="common">Guinea pig</name>
    <dbReference type="NCBI Taxonomy" id="10141"/>
    <lineage>
        <taxon>Eukaryota</taxon>
        <taxon>Metazoa</taxon>
        <taxon>Chordata</taxon>
        <taxon>Craniata</taxon>
        <taxon>Vertebrata</taxon>
        <taxon>Euteleostomi</taxon>
        <taxon>Mammalia</taxon>
        <taxon>Eutheria</taxon>
        <taxon>Euarchontoglires</taxon>
        <taxon>Glires</taxon>
        <taxon>Rodentia</taxon>
        <taxon>Hystricomorpha</taxon>
        <taxon>Caviidae</taxon>
        <taxon>Cavia</taxon>
    </lineage>
</organism>
<evidence type="ECO:0000259" key="8">
    <source>
        <dbReference type="Pfam" id="PF05827"/>
    </source>
</evidence>
<evidence type="ECO:0000313" key="11">
    <source>
        <dbReference type="Proteomes" id="UP000005447"/>
    </source>
</evidence>
<gene>
    <name evidence="10" type="primary">LOC100728664</name>
</gene>
<dbReference type="AlphaFoldDB" id="H0VIH7"/>
<evidence type="ECO:0000256" key="3">
    <source>
        <dbReference type="ARBA" id="ARBA00022692"/>
    </source>
</evidence>
<dbReference type="OMA" id="SRKGQWE"/>
<evidence type="ECO:0000256" key="7">
    <source>
        <dbReference type="SAM" id="SignalP"/>
    </source>
</evidence>
<evidence type="ECO:0000256" key="6">
    <source>
        <dbReference type="SAM" id="Phobius"/>
    </source>
</evidence>
<feature type="domain" description="V-type proton ATPase subunit S1 luminal" evidence="8">
    <location>
        <begin position="74"/>
        <end position="192"/>
    </location>
</feature>
<dbReference type="PANTHER" id="PTHR12471">
    <property type="entry name" value="VACUOLAR ATP SYNTHASE SUBUNIT S1"/>
    <property type="match status" value="1"/>
</dbReference>
<dbReference type="Bgee" id="ENSCPOG00000011131">
    <property type="expression patterns" value="Expressed in heart left ventricle and 1 other cell type or tissue"/>
</dbReference>
<protein>
    <recommendedName>
        <fullName evidence="12">ATPase H+ transporting accessory protein 1 like</fullName>
    </recommendedName>
</protein>
<dbReference type="GO" id="GO:0001671">
    <property type="term" value="F:ATPase activator activity"/>
    <property type="evidence" value="ECO:0007669"/>
    <property type="project" value="TreeGrafter"/>
</dbReference>
<dbReference type="Pfam" id="PF20520">
    <property type="entry name" value="Ac45-VOA1_TM"/>
    <property type="match status" value="1"/>
</dbReference>
<feature type="signal peptide" evidence="7">
    <location>
        <begin position="1"/>
        <end position="22"/>
    </location>
</feature>
<evidence type="ECO:0000256" key="4">
    <source>
        <dbReference type="ARBA" id="ARBA00022989"/>
    </source>
</evidence>
<evidence type="ECO:0000256" key="1">
    <source>
        <dbReference type="ARBA" id="ARBA00004167"/>
    </source>
</evidence>
<comment type="subcellular location">
    <subcellularLocation>
        <location evidence="1">Membrane</location>
        <topology evidence="1">Single-pass membrane protein</topology>
    </subcellularLocation>
</comment>
<keyword evidence="4 6" id="KW-1133">Transmembrane helix</keyword>
<evidence type="ECO:0000259" key="9">
    <source>
        <dbReference type="Pfam" id="PF20520"/>
    </source>
</evidence>
<reference evidence="10" key="3">
    <citation type="submission" date="2025-09" db="UniProtKB">
        <authorList>
            <consortium name="Ensembl"/>
        </authorList>
    </citation>
    <scope>IDENTIFICATION</scope>
    <source>
        <strain evidence="10">2N</strain>
    </source>
</reference>
<evidence type="ECO:0000313" key="10">
    <source>
        <dbReference type="Ensembl" id="ENSCPOP00000010010.3"/>
    </source>
</evidence>
<proteinExistence type="inferred from homology"/>
<dbReference type="GO" id="GO:0030641">
    <property type="term" value="P:regulation of cellular pH"/>
    <property type="evidence" value="ECO:0007669"/>
    <property type="project" value="TreeGrafter"/>
</dbReference>
<dbReference type="GeneTree" id="ENSGT00940000158156"/>
<accession>H0VIH7</accession>
<keyword evidence="11" id="KW-1185">Reference proteome</keyword>
<comment type="similarity">
    <text evidence="2">Belongs to the vacuolar ATPase subunit S1 family.</text>
</comment>
<feature type="transmembrane region" description="Helical" evidence="6">
    <location>
        <begin position="245"/>
        <end position="271"/>
    </location>
</feature>
<dbReference type="Proteomes" id="UP000005447">
    <property type="component" value="Unassembled WGS sequence"/>
</dbReference>
<keyword evidence="3 6" id="KW-0812">Transmembrane</keyword>
<evidence type="ECO:0000256" key="2">
    <source>
        <dbReference type="ARBA" id="ARBA00009037"/>
    </source>
</evidence>